<evidence type="ECO:0000256" key="6">
    <source>
        <dbReference type="RuleBase" id="RU363108"/>
    </source>
</evidence>
<dbReference type="GO" id="GO:0050909">
    <property type="term" value="P:sensory perception of taste"/>
    <property type="evidence" value="ECO:0007669"/>
    <property type="project" value="InterPro"/>
</dbReference>
<dbReference type="GO" id="GO:0005886">
    <property type="term" value="C:plasma membrane"/>
    <property type="evidence" value="ECO:0007669"/>
    <property type="project" value="UniProtKB-SubCell"/>
</dbReference>
<evidence type="ECO:0000256" key="2">
    <source>
        <dbReference type="ARBA" id="ARBA00022475"/>
    </source>
</evidence>
<comment type="subcellular location">
    <subcellularLocation>
        <location evidence="1 6">Cell membrane</location>
        <topology evidence="1 6">Multi-pass membrane protein</topology>
    </subcellularLocation>
</comment>
<comment type="function">
    <text evidence="6">Gustatory receptor which mediates acceptance or avoidance behavior, depending on its substrates.</text>
</comment>
<dbReference type="AlphaFoldDB" id="A0A811VEA0"/>
<feature type="transmembrane region" description="Helical" evidence="6">
    <location>
        <begin position="43"/>
        <end position="62"/>
    </location>
</feature>
<feature type="transmembrane region" description="Helical" evidence="6">
    <location>
        <begin position="371"/>
        <end position="391"/>
    </location>
</feature>
<keyword evidence="3 6" id="KW-0812">Transmembrane</keyword>
<dbReference type="Proteomes" id="UP000606786">
    <property type="component" value="Unassembled WGS sequence"/>
</dbReference>
<dbReference type="InterPro" id="IPR013604">
    <property type="entry name" value="7TM_chemorcpt"/>
</dbReference>
<dbReference type="KEGG" id="ccat:101460601"/>
<organism evidence="7 8">
    <name type="scientific">Ceratitis capitata</name>
    <name type="common">Mediterranean fruit fly</name>
    <name type="synonym">Tephritis capitata</name>
    <dbReference type="NCBI Taxonomy" id="7213"/>
    <lineage>
        <taxon>Eukaryota</taxon>
        <taxon>Metazoa</taxon>
        <taxon>Ecdysozoa</taxon>
        <taxon>Arthropoda</taxon>
        <taxon>Hexapoda</taxon>
        <taxon>Insecta</taxon>
        <taxon>Pterygota</taxon>
        <taxon>Neoptera</taxon>
        <taxon>Endopterygota</taxon>
        <taxon>Diptera</taxon>
        <taxon>Brachycera</taxon>
        <taxon>Muscomorpha</taxon>
        <taxon>Tephritoidea</taxon>
        <taxon>Tephritidae</taxon>
        <taxon>Ceratitis</taxon>
        <taxon>Ceratitis</taxon>
    </lineage>
</organism>
<dbReference type="OrthoDB" id="8016547at2759"/>
<keyword evidence="2 6" id="KW-1003">Cell membrane</keyword>
<name>A0A811VEA0_CERCA</name>
<accession>A0A811VEA0</accession>
<evidence type="ECO:0000313" key="7">
    <source>
        <dbReference type="EMBL" id="CAD7013577.1"/>
    </source>
</evidence>
<protein>
    <recommendedName>
        <fullName evidence="6">Gustatory receptor</fullName>
    </recommendedName>
</protein>
<feature type="transmembrane region" description="Helical" evidence="6">
    <location>
        <begin position="144"/>
        <end position="164"/>
    </location>
</feature>
<comment type="caution">
    <text evidence="6">Lacks conserved residue(s) required for the propagation of feature annotation.</text>
</comment>
<comment type="caution">
    <text evidence="7">The sequence shown here is derived from an EMBL/GenBank/DDBJ whole genome shotgun (WGS) entry which is preliminary data.</text>
</comment>
<evidence type="ECO:0000256" key="5">
    <source>
        <dbReference type="ARBA" id="ARBA00023136"/>
    </source>
</evidence>
<feature type="transmembrane region" description="Helical" evidence="6">
    <location>
        <begin position="293"/>
        <end position="313"/>
    </location>
</feature>
<keyword evidence="8" id="KW-1185">Reference proteome</keyword>
<evidence type="ECO:0000256" key="4">
    <source>
        <dbReference type="ARBA" id="ARBA00022989"/>
    </source>
</evidence>
<dbReference type="EMBL" id="CAJHJT010000056">
    <property type="protein sequence ID" value="CAD7013577.1"/>
    <property type="molecule type" value="Genomic_DNA"/>
</dbReference>
<comment type="similarity">
    <text evidence="6">Belongs to the insect chemoreceptor superfamily. Gustatory receptor (GR) family.</text>
</comment>
<keyword evidence="5 6" id="KW-0472">Membrane</keyword>
<evidence type="ECO:0000313" key="8">
    <source>
        <dbReference type="Proteomes" id="UP000606786"/>
    </source>
</evidence>
<keyword evidence="4 6" id="KW-1133">Transmembrane helix</keyword>
<keyword evidence="6" id="KW-0807">Transducer</keyword>
<dbReference type="GO" id="GO:0007165">
    <property type="term" value="P:signal transduction"/>
    <property type="evidence" value="ECO:0007669"/>
    <property type="project" value="UniProtKB-KW"/>
</dbReference>
<dbReference type="Pfam" id="PF08395">
    <property type="entry name" value="7tm_7"/>
    <property type="match status" value="1"/>
</dbReference>
<evidence type="ECO:0000256" key="3">
    <source>
        <dbReference type="ARBA" id="ARBA00022692"/>
    </source>
</evidence>
<gene>
    <name evidence="7" type="ORF">CCAP1982_LOCUS21633</name>
</gene>
<proteinExistence type="inferred from homology"/>
<feature type="transmembrane region" description="Helical" evidence="6">
    <location>
        <begin position="176"/>
        <end position="199"/>
    </location>
</feature>
<feature type="transmembrane region" description="Helical" evidence="6">
    <location>
        <begin position="82"/>
        <end position="101"/>
    </location>
</feature>
<keyword evidence="6" id="KW-0675">Receptor</keyword>
<evidence type="ECO:0000256" key="1">
    <source>
        <dbReference type="ARBA" id="ARBA00004651"/>
    </source>
</evidence>
<reference evidence="7" key="1">
    <citation type="submission" date="2020-11" db="EMBL/GenBank/DDBJ databases">
        <authorList>
            <person name="Whitehead M."/>
        </authorList>
    </citation>
    <scope>NUCLEOTIDE SEQUENCE</scope>
    <source>
        <strain evidence="7">EGII</strain>
    </source>
</reference>
<sequence length="412" mass="48442">MKVYTENIDSIDLCFKWIYNILYYGGCLSFQLRRKTLQLTKGNIVYTHFIRSALILSFVGSIALKNSSGYGSKAMLDQLSPVLKLILGFETFTSTVTYIAVTSAMHANRYKHLKLLFQFKELDEQMQATYPKIKWNYHKTMRKFTPITLCGMFYYYAVSLIYVFNLSNCNCDYATTLMFALSYASITITPGCTFFLHLGMMDLQRIRYRLIQRLLRQEYCGLRKDASKQCKFKLRITRLIDYYKRYIELILQINDVFGVVCGISLFHDFTVLTNMTFLMCQKATESGTRSEEYVFIFLFMLPRIYKVTIYAVYGYVTQMEQRNCAHEIRMSSKYFRSSLVMRNKLSAFLHWQMQKKYTFLVGRMTRCNLILLYTTVNSIASSVIILIQLQFQQNSITERMKNGRMLQDVELI</sequence>